<gene>
    <name evidence="1" type="ORF">SporoS204_12400</name>
</gene>
<organism evidence="1 2">
    <name type="scientific">Sporosarcina ureae</name>
    <dbReference type="NCBI Taxonomy" id="1571"/>
    <lineage>
        <taxon>Bacteria</taxon>
        <taxon>Bacillati</taxon>
        <taxon>Bacillota</taxon>
        <taxon>Bacilli</taxon>
        <taxon>Bacillales</taxon>
        <taxon>Caryophanaceae</taxon>
        <taxon>Sporosarcina</taxon>
    </lineage>
</organism>
<evidence type="ECO:0000313" key="2">
    <source>
        <dbReference type="Proteomes" id="UP000192486"/>
    </source>
</evidence>
<protein>
    <submittedName>
        <fullName evidence="1">Uncharacterized protein</fullName>
    </submittedName>
</protein>
<proteinExistence type="predicted"/>
<reference evidence="1 2" key="1">
    <citation type="submission" date="2016-04" db="EMBL/GenBank/DDBJ databases">
        <title>Comparative Genomics and Epigenetics of Sporosarcina ureae.</title>
        <authorList>
            <person name="Oliver A.S."/>
            <person name="Cooper K.K."/>
        </authorList>
    </citation>
    <scope>NUCLEOTIDE SEQUENCE [LARGE SCALE GENOMIC DNA]</scope>
    <source>
        <strain evidence="1 2">S204</strain>
    </source>
</reference>
<evidence type="ECO:0000313" key="1">
    <source>
        <dbReference type="EMBL" id="ARF14881.1"/>
    </source>
</evidence>
<name>A0ABM6JXL2_SPOUR</name>
<dbReference type="EMBL" id="CP015108">
    <property type="protein sequence ID" value="ARF14881.1"/>
    <property type="molecule type" value="Genomic_DNA"/>
</dbReference>
<dbReference type="RefSeq" id="WP_029055268.1">
    <property type="nucleotide sequence ID" value="NZ_CP015108.1"/>
</dbReference>
<keyword evidence="2" id="KW-1185">Reference proteome</keyword>
<sequence length="114" mass="13479">MIEKVQLILHLPQLRHRVQKPEPVSARELCFFESLEQYSEKSVHDPNGNVTYLYNVTREEMMFEQVVISYANHQMIFSYEKTNVDASEQLLEQLREGNIEYQPVSKTFLVGRDE</sequence>
<accession>A0ABM6JXL2</accession>
<dbReference type="Proteomes" id="UP000192486">
    <property type="component" value="Chromosome"/>
</dbReference>